<dbReference type="EMBL" id="OY731402">
    <property type="protein sequence ID" value="CAJ1958843.1"/>
    <property type="molecule type" value="Genomic_DNA"/>
</dbReference>
<organism evidence="1 2">
    <name type="scientific">Sphenostylis stenocarpa</name>
    <dbReference type="NCBI Taxonomy" id="92480"/>
    <lineage>
        <taxon>Eukaryota</taxon>
        <taxon>Viridiplantae</taxon>
        <taxon>Streptophyta</taxon>
        <taxon>Embryophyta</taxon>
        <taxon>Tracheophyta</taxon>
        <taxon>Spermatophyta</taxon>
        <taxon>Magnoliopsida</taxon>
        <taxon>eudicotyledons</taxon>
        <taxon>Gunneridae</taxon>
        <taxon>Pentapetalae</taxon>
        <taxon>rosids</taxon>
        <taxon>fabids</taxon>
        <taxon>Fabales</taxon>
        <taxon>Fabaceae</taxon>
        <taxon>Papilionoideae</taxon>
        <taxon>50 kb inversion clade</taxon>
        <taxon>NPAAA clade</taxon>
        <taxon>indigoferoid/millettioid clade</taxon>
        <taxon>Phaseoleae</taxon>
        <taxon>Sphenostylis</taxon>
    </lineage>
</organism>
<name>A0AA86SHG6_9FABA</name>
<evidence type="ECO:0000313" key="1">
    <source>
        <dbReference type="EMBL" id="CAJ1958843.1"/>
    </source>
</evidence>
<proteinExistence type="predicted"/>
<keyword evidence="2" id="KW-1185">Reference proteome</keyword>
<dbReference type="Proteomes" id="UP001189624">
    <property type="component" value="Chromosome 5"/>
</dbReference>
<accession>A0AA86SHG6</accession>
<reference evidence="1" key="1">
    <citation type="submission" date="2023-10" db="EMBL/GenBank/DDBJ databases">
        <authorList>
            <person name="Domelevo Entfellner J.-B."/>
        </authorList>
    </citation>
    <scope>NUCLEOTIDE SEQUENCE</scope>
</reference>
<evidence type="ECO:0000313" key="2">
    <source>
        <dbReference type="Proteomes" id="UP001189624"/>
    </source>
</evidence>
<gene>
    <name evidence="1" type="ORF">AYBTSS11_LOCUS17952</name>
</gene>
<protein>
    <submittedName>
        <fullName evidence="1">Uncharacterized protein</fullName>
    </submittedName>
</protein>
<dbReference type="Gramene" id="rna-AYBTSS11_LOCUS17952">
    <property type="protein sequence ID" value="CAJ1958843.1"/>
    <property type="gene ID" value="gene-AYBTSS11_LOCUS17952"/>
</dbReference>
<sequence length="88" mass="9583">MKPQKLEPLCGNHGERVTNLHQQDLPTPTCGLDKANQLRTVQNKVDYSSKNGLEPDLIDLFDSFGAVLAHMAGSCSFDLPLTKGIVGF</sequence>
<dbReference type="AlphaFoldDB" id="A0AA86SHG6"/>